<accession>A0AC35F870</accession>
<proteinExistence type="predicted"/>
<sequence>MLKRQKIIAQERPDDIPNCPSLESVEYYNYDPDGAIVNINEWATTSSSADEEENNNSKKKSSSTKRKRLRSGNPSTTSAADDYQTGKESEQSKTGETFDVSQASKRRVTSDGSDGSFYSEQQSEPEKKETERERAKRHRRNKKKKRGTKRFSVRKETQEFFDNVLYALLSFGKHSAYLFGKMINFGGKYPTPAGVVLGIFLFYITIMYLEFSAAAFAEWCVQWFWPIIKLFLRFCERFHRNMALFFYEIMDLGQSTYCEMAALWCEKFGMLCEYRCSFIDMAWQRTRH</sequence>
<organism evidence="1 2">
    <name type="scientific">Panagrolaimus sp. PS1159</name>
    <dbReference type="NCBI Taxonomy" id="55785"/>
    <lineage>
        <taxon>Eukaryota</taxon>
        <taxon>Metazoa</taxon>
        <taxon>Ecdysozoa</taxon>
        <taxon>Nematoda</taxon>
        <taxon>Chromadorea</taxon>
        <taxon>Rhabditida</taxon>
        <taxon>Tylenchina</taxon>
        <taxon>Panagrolaimomorpha</taxon>
        <taxon>Panagrolaimoidea</taxon>
        <taxon>Panagrolaimidae</taxon>
        <taxon>Panagrolaimus</taxon>
    </lineage>
</organism>
<reference evidence="2" key="1">
    <citation type="submission" date="2022-11" db="UniProtKB">
        <authorList>
            <consortium name="WormBaseParasite"/>
        </authorList>
    </citation>
    <scope>IDENTIFICATION</scope>
</reference>
<protein>
    <submittedName>
        <fullName evidence="2">Uncharacterized protein</fullName>
    </submittedName>
</protein>
<dbReference type="Proteomes" id="UP000887580">
    <property type="component" value="Unplaced"/>
</dbReference>
<evidence type="ECO:0000313" key="2">
    <source>
        <dbReference type="WBParaSite" id="PS1159_v2.g14799.t1"/>
    </source>
</evidence>
<evidence type="ECO:0000313" key="1">
    <source>
        <dbReference type="Proteomes" id="UP000887580"/>
    </source>
</evidence>
<dbReference type="WBParaSite" id="PS1159_v2.g14799.t1">
    <property type="protein sequence ID" value="PS1159_v2.g14799.t1"/>
    <property type="gene ID" value="PS1159_v2.g14799"/>
</dbReference>
<name>A0AC35F870_9BILA</name>